<evidence type="ECO:0000313" key="1">
    <source>
        <dbReference type="EnsemblPlants" id="OPUNC09G13120.1"/>
    </source>
</evidence>
<reference evidence="1" key="1">
    <citation type="submission" date="2015-04" db="UniProtKB">
        <authorList>
            <consortium name="EnsemblPlants"/>
        </authorList>
    </citation>
    <scope>IDENTIFICATION</scope>
</reference>
<dbReference type="HOGENOM" id="CLU_2889780_0_0_1"/>
<dbReference type="EnsemblPlants" id="OPUNC09G13120.1">
    <property type="protein sequence ID" value="OPUNC09G13120.1"/>
    <property type="gene ID" value="OPUNC09G13120"/>
</dbReference>
<organism evidence="1">
    <name type="scientific">Oryza punctata</name>
    <name type="common">Red rice</name>
    <dbReference type="NCBI Taxonomy" id="4537"/>
    <lineage>
        <taxon>Eukaryota</taxon>
        <taxon>Viridiplantae</taxon>
        <taxon>Streptophyta</taxon>
        <taxon>Embryophyta</taxon>
        <taxon>Tracheophyta</taxon>
        <taxon>Spermatophyta</taxon>
        <taxon>Magnoliopsida</taxon>
        <taxon>Liliopsida</taxon>
        <taxon>Poales</taxon>
        <taxon>Poaceae</taxon>
        <taxon>BOP clade</taxon>
        <taxon>Oryzoideae</taxon>
        <taxon>Oryzeae</taxon>
        <taxon>Oryzinae</taxon>
        <taxon>Oryza</taxon>
    </lineage>
</organism>
<keyword evidence="2" id="KW-1185">Reference proteome</keyword>
<proteinExistence type="predicted"/>
<dbReference type="Proteomes" id="UP000026962">
    <property type="component" value="Chromosome 9"/>
</dbReference>
<dbReference type="Gramene" id="OPUNC09G13120.1">
    <property type="protein sequence ID" value="OPUNC09G13120.1"/>
    <property type="gene ID" value="OPUNC09G13120"/>
</dbReference>
<accession>A0A0E0M2R8</accession>
<sequence>MGNKRGRRERGLRPNRTLLPSAAMIVILGRETSAQYGGAGLEWLGRHRLGGSMAVGMNRRDKR</sequence>
<name>A0A0E0M2R8_ORYPU</name>
<protein>
    <submittedName>
        <fullName evidence="1">Uncharacterized protein</fullName>
    </submittedName>
</protein>
<reference evidence="1" key="2">
    <citation type="submission" date="2018-05" db="EMBL/GenBank/DDBJ databases">
        <title>OpunRS2 (Oryza punctata Reference Sequence Version 2).</title>
        <authorList>
            <person name="Zhang J."/>
            <person name="Kudrna D."/>
            <person name="Lee S."/>
            <person name="Talag J."/>
            <person name="Welchert J."/>
            <person name="Wing R.A."/>
        </authorList>
    </citation>
    <scope>NUCLEOTIDE SEQUENCE [LARGE SCALE GENOMIC DNA]</scope>
</reference>
<evidence type="ECO:0000313" key="2">
    <source>
        <dbReference type="Proteomes" id="UP000026962"/>
    </source>
</evidence>
<dbReference type="AlphaFoldDB" id="A0A0E0M2R8"/>